<accession>A0A9X2RGD8</accession>
<reference evidence="2" key="1">
    <citation type="submission" date="2022-06" db="EMBL/GenBank/DDBJ databases">
        <title>Gracilimonas sp. CAU 1638 isolated from sea sediment.</title>
        <authorList>
            <person name="Kim W."/>
        </authorList>
    </citation>
    <scope>NUCLEOTIDE SEQUENCE</scope>
    <source>
        <strain evidence="2">CAU 1638</strain>
    </source>
</reference>
<evidence type="ECO:0000313" key="3">
    <source>
        <dbReference type="Proteomes" id="UP001139125"/>
    </source>
</evidence>
<dbReference type="Proteomes" id="UP001139125">
    <property type="component" value="Unassembled WGS sequence"/>
</dbReference>
<dbReference type="AlphaFoldDB" id="A0A9X2RGD8"/>
<dbReference type="InterPro" id="IPR026444">
    <property type="entry name" value="Secre_tail"/>
</dbReference>
<evidence type="ECO:0000313" key="2">
    <source>
        <dbReference type="EMBL" id="MCP9291448.1"/>
    </source>
</evidence>
<sequence length="728" mass="81293">MSTSAKIIYRSALRISAYSAIILLFLSSAKLSAQTTVLKDINPGISDGYIEYMTVVGDTMYFVADNQEDEGELYITNGTAEGTKKITDLAPDDDYPDIEELTPLGNKLIFTAVTEEHADEVYVSDGTSAGTYLLKDIYPGDYSSDAEHFGVMNGKAYFPAEDGRYPDADNGEELWVTDGTSSGTYMLKDLDPGQYLQYSWSNEETNYSSRPDHFFAHNDTMYFSARHHEYGEELWATDGTADGTYMVKDIFPGLYEDSDDNKNDSSPTNFTSINGTVLFNAQSDTSYKDYLYTTDGTEEGTKKFLDEEVYITEDPVEYNGNWYFISDTKLWKSDGTPEGTSAVIDMAVDNYVIEDGSDLSPKIFKLNNQLYFFSTYTLWKTDGTKAGTEKAVESIFNLFHYHHTDFATVYNGRIYFAASDDGYGQAHVAGRELWMTDGTQEGTMYVANLRTGIDRGEPDGSDPEDLRVLNGKLYFTAEGDSLGREIWMTNGIPQRQVQIEDTLRLAEFPNFGATVNFNEMNQPFTINSTLNLGAEAEQINLPDTLSLVSNKLWNFHTETTSAFNAEVCFSLQQIDLSNFDTALLSIAKRESDQSEWSVLASSLTDSQESICASGITSFSDFTIVERPQQNTDVSTEDDVLPYSFTLKNAYPNPFNPTTTIGYSIPEAEDVRLTVYNLVGQKISTLVNKKQSPGTYQIDFDAGQLSSGIYFYRLEAGGQVRVKKMTLLK</sequence>
<dbReference type="Pfam" id="PF18962">
    <property type="entry name" value="Por_Secre_tail"/>
    <property type="match status" value="1"/>
</dbReference>
<proteinExistence type="predicted"/>
<organism evidence="2 3">
    <name type="scientific">Gracilimonas sediminicola</name>
    <dbReference type="NCBI Taxonomy" id="2952158"/>
    <lineage>
        <taxon>Bacteria</taxon>
        <taxon>Pseudomonadati</taxon>
        <taxon>Balneolota</taxon>
        <taxon>Balneolia</taxon>
        <taxon>Balneolales</taxon>
        <taxon>Balneolaceae</taxon>
        <taxon>Gracilimonas</taxon>
    </lineage>
</organism>
<dbReference type="RefSeq" id="WP_255134314.1">
    <property type="nucleotide sequence ID" value="NZ_JANDBC010000001.1"/>
</dbReference>
<protein>
    <submittedName>
        <fullName evidence="2">T9SS type A sorting domain-containing protein</fullName>
    </submittedName>
</protein>
<comment type="caution">
    <text evidence="2">The sequence shown here is derived from an EMBL/GenBank/DDBJ whole genome shotgun (WGS) entry which is preliminary data.</text>
</comment>
<feature type="domain" description="Secretion system C-terminal sorting" evidence="1">
    <location>
        <begin position="650"/>
        <end position="724"/>
    </location>
</feature>
<dbReference type="EMBL" id="JANDBC010000001">
    <property type="protein sequence ID" value="MCP9291448.1"/>
    <property type="molecule type" value="Genomic_DNA"/>
</dbReference>
<dbReference type="Gene3D" id="2.60.40.4070">
    <property type="match status" value="1"/>
</dbReference>
<dbReference type="NCBIfam" id="TIGR04183">
    <property type="entry name" value="Por_Secre_tail"/>
    <property type="match status" value="1"/>
</dbReference>
<keyword evidence="3" id="KW-1185">Reference proteome</keyword>
<name>A0A9X2RGD8_9BACT</name>
<evidence type="ECO:0000259" key="1">
    <source>
        <dbReference type="Pfam" id="PF18962"/>
    </source>
</evidence>
<gene>
    <name evidence="2" type="ORF">NM125_07620</name>
</gene>